<dbReference type="Proteomes" id="UP000319771">
    <property type="component" value="Unassembled WGS sequence"/>
</dbReference>
<feature type="domain" description="LysM" evidence="2">
    <location>
        <begin position="391"/>
        <end position="435"/>
    </location>
</feature>
<feature type="signal peptide" evidence="1">
    <location>
        <begin position="1"/>
        <end position="16"/>
    </location>
</feature>
<comment type="caution">
    <text evidence="3">The sequence shown here is derived from an EMBL/GenBank/DDBJ whole genome shotgun (WGS) entry which is preliminary data.</text>
</comment>
<evidence type="ECO:0000259" key="2">
    <source>
        <dbReference type="PROSITE" id="PS51782"/>
    </source>
</evidence>
<reference evidence="3 4" key="1">
    <citation type="journal article" date="2019" name="Nat. Microbiol.">
        <title>Mediterranean grassland soil C-N compound turnover is dependent on rainfall and depth, and is mediated by genomically divergent microorganisms.</title>
        <authorList>
            <person name="Diamond S."/>
            <person name="Andeer P.F."/>
            <person name="Li Z."/>
            <person name="Crits-Christoph A."/>
            <person name="Burstein D."/>
            <person name="Anantharaman K."/>
            <person name="Lane K.R."/>
            <person name="Thomas B.C."/>
            <person name="Pan C."/>
            <person name="Northen T.R."/>
            <person name="Banfield J.F."/>
        </authorList>
    </citation>
    <scope>NUCLEOTIDE SEQUENCE [LARGE SCALE GENOMIC DNA]</scope>
    <source>
        <strain evidence="3">WS_11</strain>
    </source>
</reference>
<dbReference type="GO" id="GO:0008932">
    <property type="term" value="F:lytic endotransglycosylase activity"/>
    <property type="evidence" value="ECO:0007669"/>
    <property type="project" value="TreeGrafter"/>
</dbReference>
<evidence type="ECO:0000256" key="1">
    <source>
        <dbReference type="SAM" id="SignalP"/>
    </source>
</evidence>
<dbReference type="SUPFAM" id="SSF53955">
    <property type="entry name" value="Lysozyme-like"/>
    <property type="match status" value="1"/>
</dbReference>
<dbReference type="PANTHER" id="PTHR33734">
    <property type="entry name" value="LYSM DOMAIN-CONTAINING GPI-ANCHORED PROTEIN 2"/>
    <property type="match status" value="1"/>
</dbReference>
<dbReference type="SUPFAM" id="SSF54106">
    <property type="entry name" value="LysM domain"/>
    <property type="match status" value="3"/>
</dbReference>
<dbReference type="EMBL" id="VBPB01000005">
    <property type="protein sequence ID" value="TMQ74254.1"/>
    <property type="molecule type" value="Genomic_DNA"/>
</dbReference>
<protein>
    <submittedName>
        <fullName evidence="3">LysM peptidoglycan-binding domain-containing protein</fullName>
    </submittedName>
</protein>
<dbReference type="InterPro" id="IPR023346">
    <property type="entry name" value="Lysozyme-like_dom_sf"/>
</dbReference>
<evidence type="ECO:0000313" key="4">
    <source>
        <dbReference type="Proteomes" id="UP000319771"/>
    </source>
</evidence>
<dbReference type="Pfam" id="PF01476">
    <property type="entry name" value="LysM"/>
    <property type="match status" value="3"/>
</dbReference>
<proteinExistence type="predicted"/>
<dbReference type="Pfam" id="PF01464">
    <property type="entry name" value="SLT"/>
    <property type="match status" value="1"/>
</dbReference>
<organism evidence="3 4">
    <name type="scientific">Eiseniibacteriota bacterium</name>
    <dbReference type="NCBI Taxonomy" id="2212470"/>
    <lineage>
        <taxon>Bacteria</taxon>
        <taxon>Candidatus Eiseniibacteriota</taxon>
    </lineage>
</organism>
<dbReference type="CDD" id="cd16894">
    <property type="entry name" value="MltD-like"/>
    <property type="match status" value="1"/>
</dbReference>
<dbReference type="SMART" id="SM00257">
    <property type="entry name" value="LysM"/>
    <property type="match status" value="3"/>
</dbReference>
<dbReference type="PANTHER" id="PTHR33734:SF22">
    <property type="entry name" value="MEMBRANE-BOUND LYTIC MUREIN TRANSGLYCOSYLASE D"/>
    <property type="match status" value="1"/>
</dbReference>
<dbReference type="InterPro" id="IPR008258">
    <property type="entry name" value="Transglycosylase_SLT_dom_1"/>
</dbReference>
<dbReference type="InterPro" id="IPR036779">
    <property type="entry name" value="LysM_dom_sf"/>
</dbReference>
<feature type="domain" description="LysM" evidence="2">
    <location>
        <begin position="568"/>
        <end position="611"/>
    </location>
</feature>
<dbReference type="AlphaFoldDB" id="A0A538UEE2"/>
<gene>
    <name evidence="3" type="ORF">E6K81_00520</name>
</gene>
<dbReference type="InterPro" id="IPR018392">
    <property type="entry name" value="LysM"/>
</dbReference>
<dbReference type="Gene3D" id="1.10.530.10">
    <property type="match status" value="1"/>
</dbReference>
<dbReference type="PROSITE" id="PS51782">
    <property type="entry name" value="LYSM"/>
    <property type="match status" value="3"/>
</dbReference>
<feature type="chain" id="PRO_5022177460" evidence="1">
    <location>
        <begin position="17"/>
        <end position="613"/>
    </location>
</feature>
<keyword evidence="1" id="KW-0732">Signal</keyword>
<name>A0A538UEE2_UNCEI</name>
<sequence>MLLTLVLAAWASPASAGAFLPLVSPPPGTQDSLREPTVEPLASARSAYQAAWTLREAKDPEAAVRTAERALDDLAKALQGDVDASTRRELVDIQSKLSGLRDAAKAQRAAPDSSNDTADAQVLNAPAIEDIEPQVNAEVHRYIEYFTGAGRSVFERWLVRSGRYMSLFRDVLKKEGLPPDLVHLVFVESGFNLNARSISAAVGPWQFLRSTARLFGLTVNQWVDERKDPEKSTVAAARYLKHLYAIFGDWPLAIASYNAGEGTVLRAIKRQGTTNYWDLHLPRQTEDYVPQFMAVLAITRAPQKYGFDSVELEQPIDFDEIALTGSVDLRAIARLADCSFDEIKALNPAVLKHAAPGGDGVTMLRVPTGKAQVILAKLQDGASLPAVHLTVQHRVRRGETLQAIADQYHVGAQPLARANRITRSRPLKRGMVLVVPASLRPPTPAALSAGDPRASTAYVPAHARPTPASLDGKSEAEGRALHTVRKGETLDAIAAQYGISADDIRRWNHLAGGRPRRGTRLKIRTGEAAVDTPEAVAADSARVAALVPPGGRHKSRHGRAVAGDGAATTVTVQRGETLGTLAQRHRTTIRRLMEANGLESSRIRSGQRLRIPA</sequence>
<feature type="domain" description="LysM" evidence="2">
    <location>
        <begin position="480"/>
        <end position="523"/>
    </location>
</feature>
<accession>A0A538UEE2</accession>
<dbReference type="CDD" id="cd00118">
    <property type="entry name" value="LysM"/>
    <property type="match status" value="3"/>
</dbReference>
<dbReference type="Gene3D" id="3.10.350.10">
    <property type="entry name" value="LysM domain"/>
    <property type="match status" value="3"/>
</dbReference>
<evidence type="ECO:0000313" key="3">
    <source>
        <dbReference type="EMBL" id="TMQ74254.1"/>
    </source>
</evidence>